<evidence type="ECO:0000256" key="6">
    <source>
        <dbReference type="ARBA" id="ARBA00029467"/>
    </source>
</evidence>
<keyword evidence="4 7" id="KW-1133">Transmembrane helix</keyword>
<keyword evidence="9" id="KW-1185">Reference proteome</keyword>
<evidence type="ECO:0000256" key="4">
    <source>
        <dbReference type="ARBA" id="ARBA00022989"/>
    </source>
</evidence>
<comment type="caution">
    <text evidence="8">The sequence shown here is derived from an EMBL/GenBank/DDBJ whole genome shotgun (WGS) entry which is preliminary data.</text>
</comment>
<dbReference type="InterPro" id="IPR009606">
    <property type="entry name" value="DEAL/Modifying_wall_lignin1/2"/>
</dbReference>
<accession>A0A4S4EPF0</accession>
<name>A0A4S4EPF0_CAMSN</name>
<evidence type="ECO:0000256" key="2">
    <source>
        <dbReference type="ARBA" id="ARBA00022692"/>
    </source>
</evidence>
<organism evidence="8 9">
    <name type="scientific">Camellia sinensis var. sinensis</name>
    <name type="common">China tea</name>
    <dbReference type="NCBI Taxonomy" id="542762"/>
    <lineage>
        <taxon>Eukaryota</taxon>
        <taxon>Viridiplantae</taxon>
        <taxon>Streptophyta</taxon>
        <taxon>Embryophyta</taxon>
        <taxon>Tracheophyta</taxon>
        <taxon>Spermatophyta</taxon>
        <taxon>Magnoliopsida</taxon>
        <taxon>eudicotyledons</taxon>
        <taxon>Gunneridae</taxon>
        <taxon>Pentapetalae</taxon>
        <taxon>asterids</taxon>
        <taxon>Ericales</taxon>
        <taxon>Theaceae</taxon>
        <taxon>Camellia</taxon>
    </lineage>
</organism>
<feature type="transmembrane region" description="Helical" evidence="7">
    <location>
        <begin position="6"/>
        <end position="28"/>
    </location>
</feature>
<proteinExistence type="inferred from homology"/>
<dbReference type="InterPro" id="IPR052222">
    <property type="entry name" value="DESIGUAL"/>
</dbReference>
<evidence type="ECO:0000256" key="3">
    <source>
        <dbReference type="ARBA" id="ARBA00022729"/>
    </source>
</evidence>
<feature type="transmembrane region" description="Helical" evidence="7">
    <location>
        <begin position="99"/>
        <end position="121"/>
    </location>
</feature>
<keyword evidence="2 7" id="KW-0812">Transmembrane</keyword>
<dbReference type="EMBL" id="SDRB02002944">
    <property type="protein sequence ID" value="THG18610.1"/>
    <property type="molecule type" value="Genomic_DNA"/>
</dbReference>
<feature type="transmembrane region" description="Helical" evidence="7">
    <location>
        <begin position="141"/>
        <end position="159"/>
    </location>
</feature>
<comment type="subcellular location">
    <subcellularLocation>
        <location evidence="1">Endomembrane system</location>
        <topology evidence="1">Multi-pass membrane protein</topology>
    </subcellularLocation>
</comment>
<evidence type="ECO:0000256" key="1">
    <source>
        <dbReference type="ARBA" id="ARBA00004127"/>
    </source>
</evidence>
<evidence type="ECO:0000256" key="7">
    <source>
        <dbReference type="SAM" id="Phobius"/>
    </source>
</evidence>
<evidence type="ECO:0000313" key="9">
    <source>
        <dbReference type="Proteomes" id="UP000306102"/>
    </source>
</evidence>
<dbReference type="Proteomes" id="UP000306102">
    <property type="component" value="Unassembled WGS sequence"/>
</dbReference>
<keyword evidence="3" id="KW-0732">Signal</keyword>
<dbReference type="Pfam" id="PF06749">
    <property type="entry name" value="DUF1218"/>
    <property type="match status" value="1"/>
</dbReference>
<evidence type="ECO:0000313" key="8">
    <source>
        <dbReference type="EMBL" id="THG18610.1"/>
    </source>
</evidence>
<sequence>MAKKHYGFVLILSIIIALGVVSFAFCIASEFKRTKRKDLKLDGKLCFLPGSHAFEYGIAALICLFVAQITGNLIICWNFCSGEKTTGCKAKSPTKAFTFLLLSWFSFGIAIALISAATSMNTRQPYGEGWLDGECYIVKDGVYIGSAILVFVSIGLIIVSDIMTIRKSQVEEEYKVHSQFG</sequence>
<evidence type="ECO:0000256" key="5">
    <source>
        <dbReference type="ARBA" id="ARBA00023136"/>
    </source>
</evidence>
<gene>
    <name evidence="8" type="ORF">TEA_020006</name>
</gene>
<dbReference type="GO" id="GO:0012505">
    <property type="term" value="C:endomembrane system"/>
    <property type="evidence" value="ECO:0007669"/>
    <property type="project" value="UniProtKB-SubCell"/>
</dbReference>
<reference evidence="8 9" key="1">
    <citation type="journal article" date="2018" name="Proc. Natl. Acad. Sci. U.S.A.">
        <title>Draft genome sequence of Camellia sinensis var. sinensis provides insights into the evolution of the tea genome and tea quality.</title>
        <authorList>
            <person name="Wei C."/>
            <person name="Yang H."/>
            <person name="Wang S."/>
            <person name="Zhao J."/>
            <person name="Liu C."/>
            <person name="Gao L."/>
            <person name="Xia E."/>
            <person name="Lu Y."/>
            <person name="Tai Y."/>
            <person name="She G."/>
            <person name="Sun J."/>
            <person name="Cao H."/>
            <person name="Tong W."/>
            <person name="Gao Q."/>
            <person name="Li Y."/>
            <person name="Deng W."/>
            <person name="Jiang X."/>
            <person name="Wang W."/>
            <person name="Chen Q."/>
            <person name="Zhang S."/>
            <person name="Li H."/>
            <person name="Wu J."/>
            <person name="Wang P."/>
            <person name="Li P."/>
            <person name="Shi C."/>
            <person name="Zheng F."/>
            <person name="Jian J."/>
            <person name="Huang B."/>
            <person name="Shan D."/>
            <person name="Shi M."/>
            <person name="Fang C."/>
            <person name="Yue Y."/>
            <person name="Li F."/>
            <person name="Li D."/>
            <person name="Wei S."/>
            <person name="Han B."/>
            <person name="Jiang C."/>
            <person name="Yin Y."/>
            <person name="Xia T."/>
            <person name="Zhang Z."/>
            <person name="Bennetzen J.L."/>
            <person name="Zhao S."/>
            <person name="Wan X."/>
        </authorList>
    </citation>
    <scope>NUCLEOTIDE SEQUENCE [LARGE SCALE GENOMIC DNA]</scope>
    <source>
        <strain evidence="9">cv. Shuchazao</strain>
        <tissue evidence="8">Leaf</tissue>
    </source>
</reference>
<protein>
    <submittedName>
        <fullName evidence="8">Uncharacterized protein</fullName>
    </submittedName>
</protein>
<dbReference type="AlphaFoldDB" id="A0A4S4EPF0"/>
<comment type="similarity">
    <text evidence="6">Belongs to the DESIGUAL family.</text>
</comment>
<dbReference type="PANTHER" id="PTHR31769">
    <property type="entry name" value="OS07G0462200 PROTEIN-RELATED"/>
    <property type="match status" value="1"/>
</dbReference>
<keyword evidence="5 7" id="KW-0472">Membrane</keyword>